<feature type="non-terminal residue" evidence="1">
    <location>
        <position position="1"/>
    </location>
</feature>
<accession>A0A0B6YLD7</accession>
<name>A0A0B6YLD7_9EUPU</name>
<dbReference type="EMBL" id="HACG01010154">
    <property type="protein sequence ID" value="CEK57019.1"/>
    <property type="molecule type" value="Transcribed_RNA"/>
</dbReference>
<dbReference type="AlphaFoldDB" id="A0A0B6YLD7"/>
<organism evidence="1">
    <name type="scientific">Arion vulgaris</name>
    <dbReference type="NCBI Taxonomy" id="1028688"/>
    <lineage>
        <taxon>Eukaryota</taxon>
        <taxon>Metazoa</taxon>
        <taxon>Spiralia</taxon>
        <taxon>Lophotrochozoa</taxon>
        <taxon>Mollusca</taxon>
        <taxon>Gastropoda</taxon>
        <taxon>Heterobranchia</taxon>
        <taxon>Euthyneura</taxon>
        <taxon>Panpulmonata</taxon>
        <taxon>Eupulmonata</taxon>
        <taxon>Stylommatophora</taxon>
        <taxon>Helicina</taxon>
        <taxon>Arionoidea</taxon>
        <taxon>Arionidae</taxon>
        <taxon>Arion</taxon>
    </lineage>
</organism>
<protein>
    <recommendedName>
        <fullName evidence="2">RNase H type-1 domain-containing protein</fullName>
    </recommendedName>
</protein>
<proteinExistence type="predicted"/>
<sequence>LVLQRIPAHCGTPGIEKAYKLARTGGSLVQFQPTQNFYKCKENSEADRKLIEEYNPVT</sequence>
<reference evidence="1" key="1">
    <citation type="submission" date="2014-12" db="EMBL/GenBank/DDBJ databases">
        <title>Insight into the proteome of Arion vulgaris.</title>
        <authorList>
            <person name="Aradska J."/>
            <person name="Bulat T."/>
            <person name="Smidak R."/>
            <person name="Sarate P."/>
            <person name="Gangsoo J."/>
            <person name="Sialana F."/>
            <person name="Bilban M."/>
            <person name="Lubec G."/>
        </authorList>
    </citation>
    <scope>NUCLEOTIDE SEQUENCE</scope>
    <source>
        <tissue evidence="1">Skin</tissue>
    </source>
</reference>
<evidence type="ECO:0008006" key="2">
    <source>
        <dbReference type="Google" id="ProtNLM"/>
    </source>
</evidence>
<gene>
    <name evidence="1" type="primary">ORF29099</name>
</gene>
<evidence type="ECO:0000313" key="1">
    <source>
        <dbReference type="EMBL" id="CEK57019.1"/>
    </source>
</evidence>